<dbReference type="AlphaFoldDB" id="A0A8H4KXP5"/>
<dbReference type="Proteomes" id="UP000554235">
    <property type="component" value="Unassembled WGS sequence"/>
</dbReference>
<proteinExistence type="inferred from homology"/>
<evidence type="ECO:0000256" key="3">
    <source>
        <dbReference type="ARBA" id="ARBA00012741"/>
    </source>
</evidence>
<feature type="domain" description="Glycoside hydrolase family 31 TIM barrel" evidence="5">
    <location>
        <begin position="193"/>
        <end position="498"/>
    </location>
</feature>
<dbReference type="GO" id="GO:0005975">
    <property type="term" value="P:carbohydrate metabolic process"/>
    <property type="evidence" value="ECO:0007669"/>
    <property type="project" value="InterPro"/>
</dbReference>
<evidence type="ECO:0000313" key="8">
    <source>
        <dbReference type="Proteomes" id="UP000554235"/>
    </source>
</evidence>
<comment type="catalytic activity">
    <reaction evidence="1">
        <text>Hydrolysis of terminal, non-reducing (1-&gt;4)-linked alpha-D-glucose residues with release of alpha-D-glucose.</text>
        <dbReference type="EC" id="3.2.1.20"/>
    </reaction>
</comment>
<dbReference type="InterPro" id="IPR000322">
    <property type="entry name" value="Glyco_hydro_31_TIM"/>
</dbReference>
<dbReference type="GO" id="GO:0006491">
    <property type="term" value="P:N-glycan processing"/>
    <property type="evidence" value="ECO:0007669"/>
    <property type="project" value="TreeGrafter"/>
</dbReference>
<evidence type="ECO:0000259" key="5">
    <source>
        <dbReference type="Pfam" id="PF01055"/>
    </source>
</evidence>
<dbReference type="PANTHER" id="PTHR22762">
    <property type="entry name" value="ALPHA-GLUCOSIDASE"/>
    <property type="match status" value="1"/>
</dbReference>
<feature type="domain" description="Glycosyl hydrolase family 31 C-terminal" evidence="6">
    <location>
        <begin position="507"/>
        <end position="597"/>
    </location>
</feature>
<evidence type="ECO:0000313" key="7">
    <source>
        <dbReference type="EMBL" id="KAF4459385.1"/>
    </source>
</evidence>
<comment type="similarity">
    <text evidence="2 4">Belongs to the glycosyl hydrolase 31 family.</text>
</comment>
<organism evidence="7 8">
    <name type="scientific">Fusarium albosuccineum</name>
    <dbReference type="NCBI Taxonomy" id="1237068"/>
    <lineage>
        <taxon>Eukaryota</taxon>
        <taxon>Fungi</taxon>
        <taxon>Dikarya</taxon>
        <taxon>Ascomycota</taxon>
        <taxon>Pezizomycotina</taxon>
        <taxon>Sordariomycetes</taxon>
        <taxon>Hypocreomycetidae</taxon>
        <taxon>Hypocreales</taxon>
        <taxon>Nectriaceae</taxon>
        <taxon>Fusarium</taxon>
        <taxon>Fusarium decemcellulare species complex</taxon>
    </lineage>
</organism>
<dbReference type="Pfam" id="PF01055">
    <property type="entry name" value="Glyco_hydro_31_2nd"/>
    <property type="match status" value="1"/>
</dbReference>
<comment type="caution">
    <text evidence="7">The sequence shown here is derived from an EMBL/GenBank/DDBJ whole genome shotgun (WGS) entry which is preliminary data.</text>
</comment>
<dbReference type="PANTHER" id="PTHR22762:SF89">
    <property type="entry name" value="ALPHA-XYLOSIDASE"/>
    <property type="match status" value="1"/>
</dbReference>
<dbReference type="SUPFAM" id="SSF51011">
    <property type="entry name" value="Glycosyl hydrolase domain"/>
    <property type="match status" value="1"/>
</dbReference>
<accession>A0A8H4KXP5</accession>
<name>A0A8H4KXP5_9HYPO</name>
<evidence type="ECO:0000259" key="6">
    <source>
        <dbReference type="Pfam" id="PF21365"/>
    </source>
</evidence>
<protein>
    <recommendedName>
        <fullName evidence="3">alpha-glucosidase</fullName>
        <ecNumber evidence="3">3.2.1.20</ecNumber>
    </recommendedName>
</protein>
<dbReference type="SUPFAM" id="SSF51445">
    <property type="entry name" value="(Trans)glycosidases"/>
    <property type="match status" value="1"/>
</dbReference>
<dbReference type="InterPro" id="IPR017853">
    <property type="entry name" value="GH"/>
</dbReference>
<dbReference type="Pfam" id="PF21365">
    <property type="entry name" value="Glyco_hydro_31_3rd"/>
    <property type="match status" value="1"/>
</dbReference>
<evidence type="ECO:0000256" key="2">
    <source>
        <dbReference type="ARBA" id="ARBA00007806"/>
    </source>
</evidence>
<dbReference type="OrthoDB" id="1334205at2759"/>
<dbReference type="InterPro" id="IPR013780">
    <property type="entry name" value="Glyco_hydro_b"/>
</dbReference>
<evidence type="ECO:0000256" key="4">
    <source>
        <dbReference type="RuleBase" id="RU361185"/>
    </source>
</evidence>
<keyword evidence="4" id="KW-0326">Glycosidase</keyword>
<dbReference type="EMBL" id="JAADYS010002188">
    <property type="protein sequence ID" value="KAF4459385.1"/>
    <property type="molecule type" value="Genomic_DNA"/>
</dbReference>
<gene>
    <name evidence="7" type="ORF">FALBO_13859</name>
</gene>
<dbReference type="Gene3D" id="2.60.40.1180">
    <property type="entry name" value="Golgi alpha-mannosidase II"/>
    <property type="match status" value="1"/>
</dbReference>
<dbReference type="InterPro" id="IPR048395">
    <property type="entry name" value="Glyco_hydro_31_C"/>
</dbReference>
<sequence>MDKYTIPNDPAADPASVVAGDHYRFTLINDTVLRYEWSEDGVFEDRPSTFALNRRFPAPQFSVSDTDEQLEIRTSSFQVTYNKKRFDRYGLIVSFSNKNTLWGADWRYGEVPQNLGGTARTLDDVNGRCQLEPGILSKAGYSVLDDTKSMLFDPAGLAAPRRPGDRIDGYLFCYGHDYKRAMKSFFAISGKQPLLPRWALGNWWSRYFAYTDEQYLQLMDKFERESVPLSVAVIDMDWHQVHGDHIPHAGWTGYTWNKELFKDPKAFTKALHDKKLKITLNDHPHAGVHHHEDQYEEMAKDLGHDTSSRAPILFNPVDPTFMHSYLNTLHRSLEKDGCDFWWVDWQQGPYSRIPGLDPLWLLNHYHFLDHEQQNGSGKAIIFSRFGGPGSHRYPVGFSGDSIMTWESLEFQPEFTATASNIGYGWWSHDIGGHMGGYRDDELATRWLQFGVFSPIMRLHSQNGLFTSKEPWLYRPEFAAVMNKFLQLRHRMVPYLYTMNFASEHDDEPIVQPLYWKYPERNEAYSKPNQYYFGSNLVVAPIVSPRDKRTNCGAVDVWVPPGRHIDIFTGLIYDGDRDIRMHRSIQTLPVLAPEGAIIPLDKELKPANGCANPADFEVLVVIGKDGEFMIHERIEDDAVSSAGTQTYRDFFLSYQQANGGLVIQSKGRGWTIKFVSLMTVPKDLAIFANGNVAVSDVETYVDDYPRVPGLVVKIPRLSSEIENIAIHLGEDPQLSVLDLSKRIQDSILDYQMDMSLKEKIWGIVQSSQPAGVKIGRLMSLGLDKDLLGPVMELLLADSR</sequence>
<reference evidence="7 8" key="1">
    <citation type="submission" date="2020-01" db="EMBL/GenBank/DDBJ databases">
        <title>Identification and distribution of gene clusters putatively required for synthesis of sphingolipid metabolism inhibitors in phylogenetically diverse species of the filamentous fungus Fusarium.</title>
        <authorList>
            <person name="Kim H.-S."/>
            <person name="Busman M."/>
            <person name="Brown D.W."/>
            <person name="Divon H."/>
            <person name="Uhlig S."/>
            <person name="Proctor R.H."/>
        </authorList>
    </citation>
    <scope>NUCLEOTIDE SEQUENCE [LARGE SCALE GENOMIC DNA]</scope>
    <source>
        <strain evidence="7 8">NRRL 20459</strain>
    </source>
</reference>
<dbReference type="Gene3D" id="3.20.20.80">
    <property type="entry name" value="Glycosidases"/>
    <property type="match status" value="1"/>
</dbReference>
<keyword evidence="8" id="KW-1185">Reference proteome</keyword>
<dbReference type="Gene3D" id="2.60.40.1760">
    <property type="entry name" value="glycosyl hydrolase (family 31)"/>
    <property type="match status" value="1"/>
</dbReference>
<keyword evidence="4" id="KW-0378">Hydrolase</keyword>
<evidence type="ECO:0000256" key="1">
    <source>
        <dbReference type="ARBA" id="ARBA00001657"/>
    </source>
</evidence>
<dbReference type="EC" id="3.2.1.20" evidence="3"/>
<dbReference type="CDD" id="cd06595">
    <property type="entry name" value="GH31_u1"/>
    <property type="match status" value="1"/>
</dbReference>
<dbReference type="GO" id="GO:0004558">
    <property type="term" value="F:alpha-1,4-glucosidase activity"/>
    <property type="evidence" value="ECO:0007669"/>
    <property type="project" value="UniProtKB-EC"/>
</dbReference>